<evidence type="ECO:0000313" key="3">
    <source>
        <dbReference type="Proteomes" id="UP000051927"/>
    </source>
</evidence>
<dbReference type="Pfam" id="PF21939">
    <property type="entry name" value="Gp10_C"/>
    <property type="match status" value="1"/>
</dbReference>
<dbReference type="Proteomes" id="UP000051927">
    <property type="component" value="Unassembled WGS sequence"/>
</dbReference>
<organism evidence="2 3">
    <name type="scientific">Lancefieldella rimae</name>
    <dbReference type="NCBI Taxonomy" id="1383"/>
    <lineage>
        <taxon>Bacteria</taxon>
        <taxon>Bacillati</taxon>
        <taxon>Actinomycetota</taxon>
        <taxon>Coriobacteriia</taxon>
        <taxon>Coriobacteriales</taxon>
        <taxon>Atopobiaceae</taxon>
        <taxon>Lancefieldella</taxon>
    </lineage>
</organism>
<evidence type="ECO:0000259" key="1">
    <source>
        <dbReference type="Pfam" id="PF21939"/>
    </source>
</evidence>
<reference evidence="2 3" key="1">
    <citation type="journal article" date="2015" name="Genome Announc.">
        <title>Expanding the biotechnology potential of lactobacilli through comparative genomics of 213 strains and associated genera.</title>
        <authorList>
            <person name="Sun Z."/>
            <person name="Harris H.M."/>
            <person name="McCann A."/>
            <person name="Guo C."/>
            <person name="Argimon S."/>
            <person name="Zhang W."/>
            <person name="Yang X."/>
            <person name="Jeffery I.B."/>
            <person name="Cooney J.C."/>
            <person name="Kagawa T.F."/>
            <person name="Liu W."/>
            <person name="Song Y."/>
            <person name="Salvetti E."/>
            <person name="Wrobel A."/>
            <person name="Rasinkangas P."/>
            <person name="Parkhill J."/>
            <person name="Rea M.C."/>
            <person name="O'Sullivan O."/>
            <person name="Ritari J."/>
            <person name="Douillard F.P."/>
            <person name="Paul Ross R."/>
            <person name="Yang R."/>
            <person name="Briner A.E."/>
            <person name="Felis G.E."/>
            <person name="de Vos W.M."/>
            <person name="Barrangou R."/>
            <person name="Klaenhammer T.R."/>
            <person name="Caufield P.W."/>
            <person name="Cui Y."/>
            <person name="Zhang H."/>
            <person name="O'Toole P.W."/>
        </authorList>
    </citation>
    <scope>NUCLEOTIDE SEQUENCE [LARGE SCALE GENOMIC DNA]</scope>
    <source>
        <strain evidence="2 3">DSM 7090</strain>
    </source>
</reference>
<dbReference type="RefSeq" id="WP_003149793.1">
    <property type="nucleotide sequence ID" value="NZ_JQCP01000004.1"/>
</dbReference>
<dbReference type="SUPFAM" id="SSF88874">
    <property type="entry name" value="Receptor-binding domain of short tail fibre protein gp12"/>
    <property type="match status" value="1"/>
</dbReference>
<name>A0ABR5PYM1_9ACTN</name>
<sequence length="153" mass="16915">MSSKTKNMGLTKPDVTDEIQQSIKDIAKNFDLLDAMWPVGSIYQSTKPTDPSTFLGGTWSPINGVFLLAQSQKHPVGSTGGEEEHTLTVAEMPSHNHDTSMLYGNTWGSGNQWTAYSSGDVTNYRFRVDATGGNQPHNNMPPFRSVFMWERTA</sequence>
<protein>
    <submittedName>
        <fullName evidence="2">Phage structural protein</fullName>
    </submittedName>
</protein>
<dbReference type="EMBL" id="JQCP01000004">
    <property type="protein sequence ID" value="KRO01527.1"/>
    <property type="molecule type" value="Genomic_DNA"/>
</dbReference>
<dbReference type="InterPro" id="IPR053827">
    <property type="entry name" value="Gp10_C"/>
</dbReference>
<accession>A0ABR5PYM1</accession>
<feature type="domain" description="Baseplate structural protein Gp10 C-terminal" evidence="1">
    <location>
        <begin position="32"/>
        <end position="152"/>
    </location>
</feature>
<evidence type="ECO:0000313" key="2">
    <source>
        <dbReference type="EMBL" id="KRO01527.1"/>
    </source>
</evidence>
<proteinExistence type="predicted"/>
<keyword evidence="3" id="KW-1185">Reference proteome</keyword>
<dbReference type="GeneID" id="84904885"/>
<gene>
    <name evidence="2" type="ORF">IV60_GL001398</name>
</gene>
<comment type="caution">
    <text evidence="2">The sequence shown here is derived from an EMBL/GenBank/DDBJ whole genome shotgun (WGS) entry which is preliminary data.</text>
</comment>